<dbReference type="Proteomes" id="UP000306050">
    <property type="component" value="Chromosome SGRAM_1"/>
</dbReference>
<evidence type="ECO:0000313" key="9">
    <source>
        <dbReference type="Proteomes" id="UP000306050"/>
    </source>
</evidence>
<comment type="subcellular location">
    <subcellularLocation>
        <location evidence="1">Membrane</location>
        <topology evidence="1">Multi-pass membrane protein</topology>
    </subcellularLocation>
</comment>
<keyword evidence="3 7" id="KW-0812">Transmembrane</keyword>
<sequence length="316" mass="33597">MSDHGHTMTTSAPGNGVGTTESTGEITGLPVSAINDYESGACANGSTTDYSNGHGHGQDNGHETFTQEKHPSSHQTPRYNGEGARGPHLDRTLTPGGHLADNDLLAIAKSHRKVGSPLPLGIFSFSTTILLLSLYNIHVQSIVIPNAILGFALPYGGIASFISGICEFACGNTFGATFFCSFGMFWWGYATLLIPFFGFSGMYDGQAGIYANGSPYASEAGDALGLYLWIWFGITTIYLIASIRGSVSLFVLIFMIWLTFLCLGAHNYTGNDELRSAGGAFGIAAGFAGYYLGIASFLTPYNSFFTLPVIPLGKRD</sequence>
<keyword evidence="4 7" id="KW-1133">Transmembrane helix</keyword>
<feature type="transmembrane region" description="Helical" evidence="7">
    <location>
        <begin position="118"/>
        <end position="137"/>
    </location>
</feature>
<comment type="caution">
    <text evidence="8">The sequence shown here is derived from an EMBL/GenBank/DDBJ whole genome shotgun (WGS) entry which is preliminary data.</text>
</comment>
<evidence type="ECO:0000313" key="8">
    <source>
        <dbReference type="EMBL" id="TKY90280.1"/>
    </source>
</evidence>
<evidence type="ECO:0000256" key="5">
    <source>
        <dbReference type="ARBA" id="ARBA00023136"/>
    </source>
</evidence>
<dbReference type="GeneID" id="40723173"/>
<dbReference type="GO" id="GO:0015123">
    <property type="term" value="F:acetate transmembrane transporter activity"/>
    <property type="evidence" value="ECO:0007669"/>
    <property type="project" value="TreeGrafter"/>
</dbReference>
<evidence type="ECO:0000256" key="3">
    <source>
        <dbReference type="ARBA" id="ARBA00022692"/>
    </source>
</evidence>
<feature type="transmembrane region" description="Helical" evidence="7">
    <location>
        <begin position="223"/>
        <end position="240"/>
    </location>
</feature>
<feature type="transmembrane region" description="Helical" evidence="7">
    <location>
        <begin position="247"/>
        <end position="266"/>
    </location>
</feature>
<accession>A0A4U7L0E6</accession>
<dbReference type="NCBIfam" id="NF038013">
    <property type="entry name" value="AceTr_1"/>
    <property type="match status" value="1"/>
</dbReference>
<evidence type="ECO:0000256" key="1">
    <source>
        <dbReference type="ARBA" id="ARBA00004141"/>
    </source>
</evidence>
<organism evidence="8 9">
    <name type="scientific">Sporisorium graminicola</name>
    <dbReference type="NCBI Taxonomy" id="280036"/>
    <lineage>
        <taxon>Eukaryota</taxon>
        <taxon>Fungi</taxon>
        <taxon>Dikarya</taxon>
        <taxon>Basidiomycota</taxon>
        <taxon>Ustilaginomycotina</taxon>
        <taxon>Ustilaginomycetes</taxon>
        <taxon>Ustilaginales</taxon>
        <taxon>Ustilaginaceae</taxon>
        <taxon>Sporisorium</taxon>
    </lineage>
</organism>
<keyword evidence="9" id="KW-1185">Reference proteome</keyword>
<feature type="region of interest" description="Disordered" evidence="6">
    <location>
        <begin position="1"/>
        <end position="25"/>
    </location>
</feature>
<dbReference type="PANTHER" id="PTHR31123:SF1">
    <property type="entry name" value="ACCUMULATION OF DYADS PROTEIN 2-RELATED"/>
    <property type="match status" value="1"/>
</dbReference>
<feature type="compositionally biased region" description="Polar residues" evidence="6">
    <location>
        <begin position="7"/>
        <end position="25"/>
    </location>
</feature>
<evidence type="ECO:0000256" key="6">
    <source>
        <dbReference type="SAM" id="MobiDB-lite"/>
    </source>
</evidence>
<reference evidence="8 9" key="1">
    <citation type="submission" date="2019-05" db="EMBL/GenBank/DDBJ databases">
        <title>Sporisorium graminicola CBS 10092 draft sequencing and annotation.</title>
        <authorList>
            <person name="Solano-Gonzalez S."/>
            <person name="Caddick M.X."/>
            <person name="Darby A."/>
        </authorList>
    </citation>
    <scope>NUCLEOTIDE SEQUENCE [LARGE SCALE GENOMIC DNA]</scope>
    <source>
        <strain evidence="8 9">CBS 10092</strain>
    </source>
</reference>
<dbReference type="Pfam" id="PF01184">
    <property type="entry name" value="Gpr1_Fun34_YaaH"/>
    <property type="match status" value="1"/>
</dbReference>
<dbReference type="GO" id="GO:0005886">
    <property type="term" value="C:plasma membrane"/>
    <property type="evidence" value="ECO:0007669"/>
    <property type="project" value="TreeGrafter"/>
</dbReference>
<dbReference type="InterPro" id="IPR000791">
    <property type="entry name" value="Gpr1/Fun34/SatP-like"/>
</dbReference>
<dbReference type="InterPro" id="IPR051633">
    <property type="entry name" value="AceTr"/>
</dbReference>
<feature type="transmembrane region" description="Helical" evidence="7">
    <location>
        <begin position="278"/>
        <end position="298"/>
    </location>
</feature>
<feature type="transmembrane region" description="Helical" evidence="7">
    <location>
        <begin position="143"/>
        <end position="166"/>
    </location>
</feature>
<dbReference type="KEGG" id="sgra:EX895_000278"/>
<dbReference type="RefSeq" id="XP_029742265.1">
    <property type="nucleotide sequence ID" value="XM_029880879.1"/>
</dbReference>
<comment type="similarity">
    <text evidence="2">Belongs to the acetate uptake transporter (AceTr) (TC 2.A.96) family.</text>
</comment>
<feature type="compositionally biased region" description="Basic and acidic residues" evidence="6">
    <location>
        <begin position="56"/>
        <end position="71"/>
    </location>
</feature>
<protein>
    <submittedName>
        <fullName evidence="8">Uncharacterized protein</fullName>
    </submittedName>
</protein>
<feature type="region of interest" description="Disordered" evidence="6">
    <location>
        <begin position="45"/>
        <end position="93"/>
    </location>
</feature>
<keyword evidence="5 7" id="KW-0472">Membrane</keyword>
<dbReference type="PANTHER" id="PTHR31123">
    <property type="entry name" value="ACCUMULATION OF DYADS PROTEIN 2-RELATED"/>
    <property type="match status" value="1"/>
</dbReference>
<dbReference type="OrthoDB" id="3648309at2759"/>
<evidence type="ECO:0000256" key="7">
    <source>
        <dbReference type="SAM" id="Phobius"/>
    </source>
</evidence>
<feature type="transmembrane region" description="Helical" evidence="7">
    <location>
        <begin position="178"/>
        <end position="203"/>
    </location>
</feature>
<proteinExistence type="inferred from homology"/>
<evidence type="ECO:0000256" key="2">
    <source>
        <dbReference type="ARBA" id="ARBA00005587"/>
    </source>
</evidence>
<dbReference type="EMBL" id="SRRM01000002">
    <property type="protein sequence ID" value="TKY90280.1"/>
    <property type="molecule type" value="Genomic_DNA"/>
</dbReference>
<name>A0A4U7L0E6_9BASI</name>
<dbReference type="AlphaFoldDB" id="A0A4U7L0E6"/>
<gene>
    <name evidence="8" type="ORF">EX895_000278</name>
</gene>
<evidence type="ECO:0000256" key="4">
    <source>
        <dbReference type="ARBA" id="ARBA00022989"/>
    </source>
</evidence>